<keyword evidence="6" id="KW-1185">Reference proteome</keyword>
<dbReference type="SUPFAM" id="SSF56235">
    <property type="entry name" value="N-terminal nucleophile aminohydrolases (Ntn hydrolases)"/>
    <property type="match status" value="1"/>
</dbReference>
<accession>A0ABY1EIQ2</accession>
<dbReference type="EMBL" id="FOPW01000032">
    <property type="protein sequence ID" value="SFI00991.1"/>
    <property type="molecule type" value="Genomic_DNA"/>
</dbReference>
<reference evidence="5 6" key="1">
    <citation type="submission" date="2016-10" db="EMBL/GenBank/DDBJ databases">
        <authorList>
            <person name="Varghese N."/>
            <person name="Submissions S."/>
        </authorList>
    </citation>
    <scope>NUCLEOTIDE SEQUENCE [LARGE SCALE GENOMIC DNA]</scope>
    <source>
        <strain evidence="5 6">GMCC 1.11211</strain>
    </source>
</reference>
<dbReference type="Proteomes" id="UP000199681">
    <property type="component" value="Unassembled WGS sequence"/>
</dbReference>
<keyword evidence="3" id="KW-0061">Asparagine biosynthesis</keyword>
<organism evidence="5 6">
    <name type="scientific">Cryobacterium levicorallinum</name>
    <dbReference type="NCBI Taxonomy" id="995038"/>
    <lineage>
        <taxon>Bacteria</taxon>
        <taxon>Bacillati</taxon>
        <taxon>Actinomycetota</taxon>
        <taxon>Actinomycetes</taxon>
        <taxon>Micrococcales</taxon>
        <taxon>Microbacteriaceae</taxon>
        <taxon>Cryobacterium</taxon>
    </lineage>
</organism>
<dbReference type="InterPro" id="IPR051786">
    <property type="entry name" value="ASN_synthetase/amidase"/>
</dbReference>
<evidence type="ECO:0000313" key="6">
    <source>
        <dbReference type="Proteomes" id="UP000199681"/>
    </source>
</evidence>
<gene>
    <name evidence="5" type="ORF">SAMN05216274_1325</name>
</gene>
<evidence type="ECO:0000313" key="5">
    <source>
        <dbReference type="EMBL" id="SFI00991.1"/>
    </source>
</evidence>
<evidence type="ECO:0000256" key="2">
    <source>
        <dbReference type="ARBA" id="ARBA00012737"/>
    </source>
</evidence>
<dbReference type="EC" id="6.3.5.4" evidence="2"/>
<evidence type="ECO:0000256" key="4">
    <source>
        <dbReference type="ARBA" id="ARBA00048741"/>
    </source>
</evidence>
<dbReference type="SUPFAM" id="SSF52402">
    <property type="entry name" value="Adenine nucleotide alpha hydrolases-like"/>
    <property type="match status" value="1"/>
</dbReference>
<evidence type="ECO:0000256" key="1">
    <source>
        <dbReference type="ARBA" id="ARBA00005187"/>
    </source>
</evidence>
<sequence length="589" mass="65355">MADTVPLVDRNTWVVTPSSYGYTVPGHYELLEVDGFVFGRCSDGRFADDRFLVSTDDYTFLIDGVILNKTELLGEAGQTSILDLIPTLLHQFGVKETLALLRGPFSGAILDRRARVLYSFGNQTGESAAFAHRDATGPTLSNSFDIMMRMLREAGAPITFDEHAASVMLSYGFMIDDHTFAQEITRIAPGCVISIDLEGGALNTEVYWSLKNDVACSVSTIVEAVSELDRLFRRAVKRCFDKDIEYGYGRHLVDLSGGMDARMVNIVARDLGYSSITNVTYSESRTTENRYAMRLAKQLGNDCLYHPMDGGRSALAPEQNLRLNSGMAFYSGITGGAFVLKSLNFTEFGLEHTGQIGDAVIGTFLSSPERRPPAPGTGAFSKVNTYPRNLHDAVDEELFIMSTRVFRGAMSSHLLRQHFTFAVSPYSDVDLLDFMFSLPLEWRIGHKIFALWIKSCYPGALAVPTTRLLPFRVNPVRHVQLFARKATGVLSRRAQNWLGQRNIPGSVAISRLGNSMNPLESWYAVNPKFRELVLDSSQKAREIPANDALQESLRKSFGKSSSIWDKVLGVTAVAMYEMYFAAFERQASA</sequence>
<name>A0ABY1EIQ2_9MICO</name>
<comment type="caution">
    <text evidence="5">The sequence shown here is derived from an EMBL/GenBank/DDBJ whole genome shotgun (WGS) entry which is preliminary data.</text>
</comment>
<protein>
    <recommendedName>
        <fullName evidence="2">asparagine synthase (glutamine-hydrolyzing)</fullName>
        <ecNumber evidence="2">6.3.5.4</ecNumber>
    </recommendedName>
</protein>
<dbReference type="InterPro" id="IPR029055">
    <property type="entry name" value="Ntn_hydrolases_N"/>
</dbReference>
<proteinExistence type="predicted"/>
<keyword evidence="3" id="KW-0028">Amino-acid biosynthesis</keyword>
<dbReference type="Gene3D" id="3.60.20.10">
    <property type="entry name" value="Glutamine Phosphoribosylpyrophosphate, subunit 1, domain 1"/>
    <property type="match status" value="1"/>
</dbReference>
<dbReference type="PANTHER" id="PTHR43284">
    <property type="entry name" value="ASPARAGINE SYNTHETASE (GLUTAMINE-HYDROLYZING)"/>
    <property type="match status" value="1"/>
</dbReference>
<dbReference type="InterPro" id="IPR014729">
    <property type="entry name" value="Rossmann-like_a/b/a_fold"/>
</dbReference>
<dbReference type="PANTHER" id="PTHR43284:SF1">
    <property type="entry name" value="ASPARAGINE SYNTHETASE"/>
    <property type="match status" value="1"/>
</dbReference>
<comment type="pathway">
    <text evidence="1">Amino-acid biosynthesis; L-asparagine biosynthesis; L-asparagine from L-aspartate (L-Gln route): step 1/1.</text>
</comment>
<dbReference type="Gene3D" id="3.40.50.620">
    <property type="entry name" value="HUPs"/>
    <property type="match status" value="1"/>
</dbReference>
<comment type="catalytic activity">
    <reaction evidence="4">
        <text>L-aspartate + L-glutamine + ATP + H2O = L-asparagine + L-glutamate + AMP + diphosphate + H(+)</text>
        <dbReference type="Rhea" id="RHEA:12228"/>
        <dbReference type="ChEBI" id="CHEBI:15377"/>
        <dbReference type="ChEBI" id="CHEBI:15378"/>
        <dbReference type="ChEBI" id="CHEBI:29985"/>
        <dbReference type="ChEBI" id="CHEBI:29991"/>
        <dbReference type="ChEBI" id="CHEBI:30616"/>
        <dbReference type="ChEBI" id="CHEBI:33019"/>
        <dbReference type="ChEBI" id="CHEBI:58048"/>
        <dbReference type="ChEBI" id="CHEBI:58359"/>
        <dbReference type="ChEBI" id="CHEBI:456215"/>
        <dbReference type="EC" id="6.3.5.4"/>
    </reaction>
</comment>
<evidence type="ECO:0000256" key="3">
    <source>
        <dbReference type="ARBA" id="ARBA00022888"/>
    </source>
</evidence>